<keyword evidence="3" id="KW-1185">Reference proteome</keyword>
<dbReference type="Proteomes" id="UP000544331">
    <property type="component" value="Unassembled WGS sequence"/>
</dbReference>
<comment type="caution">
    <text evidence="2">The sequence shown here is derived from an EMBL/GenBank/DDBJ whole genome shotgun (WGS) entry which is preliminary data.</text>
</comment>
<protein>
    <submittedName>
        <fullName evidence="2">Uncharacterized protein</fullName>
    </submittedName>
</protein>
<dbReference type="AlphaFoldDB" id="A0A8H5XPV5"/>
<name>A0A8H5XPV5_9HYPO</name>
<evidence type="ECO:0000313" key="3">
    <source>
        <dbReference type="Proteomes" id="UP000544331"/>
    </source>
</evidence>
<organism evidence="2 3">
    <name type="scientific">Fusarium mundagurra</name>
    <dbReference type="NCBI Taxonomy" id="1567541"/>
    <lineage>
        <taxon>Eukaryota</taxon>
        <taxon>Fungi</taxon>
        <taxon>Dikarya</taxon>
        <taxon>Ascomycota</taxon>
        <taxon>Pezizomycotina</taxon>
        <taxon>Sordariomycetes</taxon>
        <taxon>Hypocreomycetidae</taxon>
        <taxon>Hypocreales</taxon>
        <taxon>Nectriaceae</taxon>
        <taxon>Fusarium</taxon>
        <taxon>Fusarium fujikuroi species complex</taxon>
    </lineage>
</organism>
<reference evidence="2 3" key="1">
    <citation type="submission" date="2020-05" db="EMBL/GenBank/DDBJ databases">
        <title>Identification and distribution of gene clusters putatively required for synthesis of sphingolipid metabolism inhibitors in phylogenetically diverse species of the filamentous fungus Fusarium.</title>
        <authorList>
            <person name="Kim H.-S."/>
            <person name="Busman M."/>
            <person name="Brown D.W."/>
            <person name="Divon H."/>
            <person name="Uhlig S."/>
            <person name="Proctor R.H."/>
        </authorList>
    </citation>
    <scope>NUCLEOTIDE SEQUENCE [LARGE SCALE GENOMIC DNA]</scope>
    <source>
        <strain evidence="2 3">NRRL 66235</strain>
    </source>
</reference>
<gene>
    <name evidence="2" type="ORF">FMUND_15309</name>
</gene>
<sequence>MQTTPHTARATAQTPKRANQRVETVCVCHLTQQHATSAANTSATESTAQTRRASRDEPMLPAKPGMVRQNQEEEGNHSEVRKDRKVHFWHVFVTCSCYLLVISEHAAVRQDNVTRAQRFILWTQRRHDVQLYDPEGVLTAFLQLVFCAQVQINSTAPLSYDDSGTQDKLLDACRKFPMQLQESTRCHIQLANFSSFLYICLYRIAAKGKTVTLDDIDGDMRMFISLHMPTNRKPGMPTWDNMNAANKGENAASFRILTN</sequence>
<evidence type="ECO:0000313" key="2">
    <source>
        <dbReference type="EMBL" id="KAF5697734.1"/>
    </source>
</evidence>
<feature type="region of interest" description="Disordered" evidence="1">
    <location>
        <begin position="36"/>
        <end position="79"/>
    </location>
</feature>
<accession>A0A8H5XPV5</accession>
<feature type="compositionally biased region" description="Basic and acidic residues" evidence="1">
    <location>
        <begin position="70"/>
        <end position="79"/>
    </location>
</feature>
<dbReference type="EMBL" id="JAAOAN010000980">
    <property type="protein sequence ID" value="KAF5697734.1"/>
    <property type="molecule type" value="Genomic_DNA"/>
</dbReference>
<evidence type="ECO:0000256" key="1">
    <source>
        <dbReference type="SAM" id="MobiDB-lite"/>
    </source>
</evidence>
<proteinExistence type="predicted"/>
<feature type="compositionally biased region" description="Low complexity" evidence="1">
    <location>
        <begin position="36"/>
        <end position="50"/>
    </location>
</feature>